<sequence>MSRVQIKVEHATTLAPSQRQQALYEHLDLPAHTSYRIRPIISSNQPPSSVS</sequence>
<dbReference type="EMBL" id="VSWC01000131">
    <property type="protein sequence ID" value="KAA1080316.1"/>
    <property type="molecule type" value="Genomic_DNA"/>
</dbReference>
<evidence type="ECO:0000313" key="2">
    <source>
        <dbReference type="EMBL" id="KAA1080316.1"/>
    </source>
</evidence>
<keyword evidence="5" id="KW-1185">Reference proteome</keyword>
<dbReference type="EMBL" id="VSWC01000131">
    <property type="protein sequence ID" value="KAA1081051.1"/>
    <property type="molecule type" value="Genomic_DNA"/>
</dbReference>
<evidence type="ECO:0000313" key="3">
    <source>
        <dbReference type="EMBL" id="KAA1081051.1"/>
    </source>
</evidence>
<name>A0A5B0MKQ4_PUCGR</name>
<accession>A0A5B0MKQ4</accession>
<evidence type="ECO:0000313" key="1">
    <source>
        <dbReference type="EMBL" id="KAA1077202.1"/>
    </source>
</evidence>
<reference evidence="5 6" key="1">
    <citation type="submission" date="2019-05" db="EMBL/GenBank/DDBJ databases">
        <title>Emergence of the Ug99 lineage of the wheat stem rust pathogen through somatic hybridization.</title>
        <authorList>
            <person name="Li F."/>
            <person name="Upadhyaya N.M."/>
            <person name="Sperschneider J."/>
            <person name="Matny O."/>
            <person name="Nguyen-Phuc H."/>
            <person name="Mago R."/>
            <person name="Raley C."/>
            <person name="Miller M.E."/>
            <person name="Silverstein K.A.T."/>
            <person name="Henningsen E."/>
            <person name="Hirsch C.D."/>
            <person name="Visser B."/>
            <person name="Pretorius Z.A."/>
            <person name="Steffenson B.J."/>
            <person name="Schwessinger B."/>
            <person name="Dodds P.N."/>
            <person name="Figueroa M."/>
        </authorList>
    </citation>
    <scope>NUCLEOTIDE SEQUENCE [LARGE SCALE GENOMIC DNA]</scope>
    <source>
        <strain evidence="2">21-0</strain>
        <strain evidence="1 6">Ug99</strain>
    </source>
</reference>
<dbReference type="AlphaFoldDB" id="A0A5B0MKQ4"/>
<dbReference type="Proteomes" id="UP000324748">
    <property type="component" value="Unassembled WGS sequence"/>
</dbReference>
<dbReference type="Proteomes" id="UP000325313">
    <property type="component" value="Unassembled WGS sequence"/>
</dbReference>
<proteinExistence type="predicted"/>
<organism evidence="1 6">
    <name type="scientific">Puccinia graminis f. sp. tritici</name>
    <dbReference type="NCBI Taxonomy" id="56615"/>
    <lineage>
        <taxon>Eukaryota</taxon>
        <taxon>Fungi</taxon>
        <taxon>Dikarya</taxon>
        <taxon>Basidiomycota</taxon>
        <taxon>Pucciniomycotina</taxon>
        <taxon>Pucciniomycetes</taxon>
        <taxon>Pucciniales</taxon>
        <taxon>Pucciniaceae</taxon>
        <taxon>Puccinia</taxon>
    </lineage>
</organism>
<comment type="caution">
    <text evidence="1">The sequence shown here is derived from an EMBL/GenBank/DDBJ whole genome shotgun (WGS) entry which is preliminary data.</text>
</comment>
<evidence type="ECO:0000313" key="4">
    <source>
        <dbReference type="EMBL" id="KAA1131211.1"/>
    </source>
</evidence>
<evidence type="ECO:0000313" key="6">
    <source>
        <dbReference type="Proteomes" id="UP000325313"/>
    </source>
</evidence>
<dbReference type="EMBL" id="VDEP01000452">
    <property type="protein sequence ID" value="KAA1077202.1"/>
    <property type="molecule type" value="Genomic_DNA"/>
</dbReference>
<evidence type="ECO:0000313" key="5">
    <source>
        <dbReference type="Proteomes" id="UP000324748"/>
    </source>
</evidence>
<gene>
    <name evidence="2" type="ORF">PGT21_002135</name>
    <name evidence="3" type="ORF">PGT21_028277</name>
    <name evidence="1" type="ORF">PGTUg99_006265</name>
    <name evidence="4" type="ORF">PGTUg99_024175</name>
</gene>
<protein>
    <submittedName>
        <fullName evidence="1">Uncharacterized protein</fullName>
    </submittedName>
</protein>
<dbReference type="EMBL" id="VDEP01000104">
    <property type="protein sequence ID" value="KAA1131211.1"/>
    <property type="molecule type" value="Genomic_DNA"/>
</dbReference>